<evidence type="ECO:0000313" key="5">
    <source>
        <dbReference type="EMBL" id="SKB87436.1"/>
    </source>
</evidence>
<dbReference type="EMBL" id="FUZA01000002">
    <property type="protein sequence ID" value="SKB87436.1"/>
    <property type="molecule type" value="Genomic_DNA"/>
</dbReference>
<feature type="domain" description="HTH araC/xylS-type" evidence="4">
    <location>
        <begin position="198"/>
        <end position="301"/>
    </location>
</feature>
<dbReference type="InterPro" id="IPR018060">
    <property type="entry name" value="HTH_AraC"/>
</dbReference>
<evidence type="ECO:0000256" key="2">
    <source>
        <dbReference type="ARBA" id="ARBA00023125"/>
    </source>
</evidence>
<evidence type="ECO:0000256" key="1">
    <source>
        <dbReference type="ARBA" id="ARBA00023015"/>
    </source>
</evidence>
<proteinExistence type="predicted"/>
<keyword evidence="2" id="KW-0238">DNA-binding</keyword>
<dbReference type="Pfam" id="PF12833">
    <property type="entry name" value="HTH_18"/>
    <property type="match status" value="1"/>
</dbReference>
<keyword evidence="3" id="KW-0804">Transcription</keyword>
<evidence type="ECO:0000256" key="3">
    <source>
        <dbReference type="ARBA" id="ARBA00023163"/>
    </source>
</evidence>
<accession>A0A1T5EU37</accession>
<dbReference type="PANTHER" id="PTHR43280:SF32">
    <property type="entry name" value="TRANSCRIPTIONAL REGULATORY PROTEIN"/>
    <property type="match status" value="1"/>
</dbReference>
<dbReference type="RefSeq" id="WP_082215213.1">
    <property type="nucleotide sequence ID" value="NZ_FUZA01000002.1"/>
</dbReference>
<dbReference type="PANTHER" id="PTHR43280">
    <property type="entry name" value="ARAC-FAMILY TRANSCRIPTIONAL REGULATOR"/>
    <property type="match status" value="1"/>
</dbReference>
<dbReference type="PRINTS" id="PR00032">
    <property type="entry name" value="HTHARAC"/>
</dbReference>
<keyword evidence="1" id="KW-0805">Transcription regulation</keyword>
<protein>
    <submittedName>
        <fullName evidence="5">Helix-turn-helix domain-containing protein</fullName>
    </submittedName>
</protein>
<dbReference type="GO" id="GO:0003700">
    <property type="term" value="F:DNA-binding transcription factor activity"/>
    <property type="evidence" value="ECO:0007669"/>
    <property type="project" value="InterPro"/>
</dbReference>
<dbReference type="Proteomes" id="UP000190897">
    <property type="component" value="Unassembled WGS sequence"/>
</dbReference>
<dbReference type="Gene3D" id="1.10.10.60">
    <property type="entry name" value="Homeodomain-like"/>
    <property type="match status" value="2"/>
</dbReference>
<dbReference type="PROSITE" id="PS01124">
    <property type="entry name" value="HTH_ARAC_FAMILY_2"/>
    <property type="match status" value="1"/>
</dbReference>
<organism evidence="5 6">
    <name type="scientific">Dyadobacter psychrophilus</name>
    <dbReference type="NCBI Taxonomy" id="651661"/>
    <lineage>
        <taxon>Bacteria</taxon>
        <taxon>Pseudomonadati</taxon>
        <taxon>Bacteroidota</taxon>
        <taxon>Cytophagia</taxon>
        <taxon>Cytophagales</taxon>
        <taxon>Spirosomataceae</taxon>
        <taxon>Dyadobacter</taxon>
    </lineage>
</organism>
<dbReference type="SMART" id="SM00342">
    <property type="entry name" value="HTH_ARAC"/>
    <property type="match status" value="1"/>
</dbReference>
<dbReference type="AlphaFoldDB" id="A0A1T5EU37"/>
<dbReference type="InterPro" id="IPR020449">
    <property type="entry name" value="Tscrpt_reg_AraC-type_HTH"/>
</dbReference>
<name>A0A1T5EU37_9BACT</name>
<dbReference type="GO" id="GO:0043565">
    <property type="term" value="F:sequence-specific DNA binding"/>
    <property type="evidence" value="ECO:0007669"/>
    <property type="project" value="InterPro"/>
</dbReference>
<dbReference type="OrthoDB" id="643086at2"/>
<gene>
    <name evidence="5" type="ORF">SAMN05660293_02761</name>
</gene>
<evidence type="ECO:0000259" key="4">
    <source>
        <dbReference type="PROSITE" id="PS01124"/>
    </source>
</evidence>
<dbReference type="InterPro" id="IPR009057">
    <property type="entry name" value="Homeodomain-like_sf"/>
</dbReference>
<evidence type="ECO:0000313" key="6">
    <source>
        <dbReference type="Proteomes" id="UP000190897"/>
    </source>
</evidence>
<dbReference type="STRING" id="651661.SAMN05660293_02761"/>
<dbReference type="SUPFAM" id="SSF46689">
    <property type="entry name" value="Homeodomain-like"/>
    <property type="match status" value="1"/>
</dbReference>
<keyword evidence="6" id="KW-1185">Reference proteome</keyword>
<sequence>MKKHRNNPLVISSIAEIHRMYGIKEIEHPMVSVVRFDEIYNSPVDMSDGCVLDFYMIAVKKDFQGKVRYGQSYYDFDEGVLSFISPGQLCWEERNDRPCSGFMLMFHADFLLGYPLAKEIKNYKYFSYAVNEALYLSKKEENVIYNILENIEQEYKANIDNFSQRVIISQIEVLLNYADRFYHRQFITRKTAHNDVLVKLEELLDEHFNNNANLALPTVKDVALKLNVSPDYLSDMLRTYTGQNTQQHIHNKLIDKAKGILSTTNLSIAEIAYQLGFEHPQSFNKIFKRKTTLSPLEFRQSFN</sequence>
<reference evidence="6" key="1">
    <citation type="submission" date="2017-02" db="EMBL/GenBank/DDBJ databases">
        <authorList>
            <person name="Varghese N."/>
            <person name="Submissions S."/>
        </authorList>
    </citation>
    <scope>NUCLEOTIDE SEQUENCE [LARGE SCALE GENOMIC DNA]</scope>
    <source>
        <strain evidence="6">DSM 22270</strain>
    </source>
</reference>